<keyword evidence="1" id="KW-0175">Coiled coil</keyword>
<feature type="coiled-coil region" evidence="1">
    <location>
        <begin position="30"/>
        <end position="57"/>
    </location>
</feature>
<proteinExistence type="predicted"/>
<evidence type="ECO:0000313" key="4">
    <source>
        <dbReference type="Proteomes" id="UP000265882"/>
    </source>
</evidence>
<sequence length="431" mass="48473">MKKSVMALCIGFLLLSGRAYAQQPDQSEQLERLQRIVEEQNRTISDLMQRLESLEGVQEEQQEWISETKEAKPVWTDRVKLKGDLRYRYEYIDSLDTKTGKDEERHRNRIRARIGIEAKATDTVDLGFQLSTSEAGGDEDLGDPVSGNQTLDNAWSLKEIWVSEAYFDWHPANVEGLHVLGGKMKRPFINPNASELVWDSDVNPEGGALTYKKSLDSTDLMGNLYGFWIEENSASSDSLLVGAQGALKQKFEAFDNGLYAMAGASYYDYGGIEAKDTFFDDGKSFGNTILPDGTYAEDFNELEVFGEVGMRIKEVPVSVFADYVQNLAADEEDAGWSVGFGVGKTKDPGSWAFRYLYKELEQDAVVGLFTDSDFGGGGTNVDGHEVNLTYQLAKNWQLAASYFHNNQFISDDDGRDEEDYRRLQLDVIFKF</sequence>
<keyword evidence="2" id="KW-0732">Signal</keyword>
<dbReference type="SUPFAM" id="SSF56935">
    <property type="entry name" value="Porins"/>
    <property type="match status" value="1"/>
</dbReference>
<gene>
    <name evidence="3" type="ORF">C4520_14195</name>
</gene>
<dbReference type="Proteomes" id="UP000265882">
    <property type="component" value="Unassembled WGS sequence"/>
</dbReference>
<feature type="signal peptide" evidence="2">
    <location>
        <begin position="1"/>
        <end position="21"/>
    </location>
</feature>
<reference evidence="3 4" key="1">
    <citation type="journal article" date="2017" name="ISME J.">
        <title>Energy and carbon metabolisms in a deep terrestrial subsurface fluid microbial community.</title>
        <authorList>
            <person name="Momper L."/>
            <person name="Jungbluth S.P."/>
            <person name="Lee M.D."/>
            <person name="Amend J.P."/>
        </authorList>
    </citation>
    <scope>NUCLEOTIDE SEQUENCE [LARGE SCALE GENOMIC DNA]</scope>
    <source>
        <strain evidence="3">SURF_5</strain>
    </source>
</reference>
<evidence type="ECO:0000313" key="3">
    <source>
        <dbReference type="EMBL" id="RJP18583.1"/>
    </source>
</evidence>
<dbReference type="Pfam" id="PF16930">
    <property type="entry name" value="Porin_5"/>
    <property type="match status" value="2"/>
</dbReference>
<evidence type="ECO:0000256" key="1">
    <source>
        <dbReference type="SAM" id="Coils"/>
    </source>
</evidence>
<comment type="caution">
    <text evidence="3">The sequence shown here is derived from an EMBL/GenBank/DDBJ whole genome shotgun (WGS) entry which is preliminary data.</text>
</comment>
<dbReference type="EMBL" id="QZKU01000099">
    <property type="protein sequence ID" value="RJP18583.1"/>
    <property type="molecule type" value="Genomic_DNA"/>
</dbReference>
<feature type="chain" id="PRO_5017369191" description="Porin" evidence="2">
    <location>
        <begin position="22"/>
        <end position="431"/>
    </location>
</feature>
<dbReference type="AlphaFoldDB" id="A0A3A4NB29"/>
<dbReference type="InterPro" id="IPR032638">
    <property type="entry name" value="Porin_5"/>
</dbReference>
<organism evidence="3 4">
    <name type="scientific">Abyssobacteria bacterium (strain SURF_5)</name>
    <dbReference type="NCBI Taxonomy" id="2093360"/>
    <lineage>
        <taxon>Bacteria</taxon>
        <taxon>Pseudomonadati</taxon>
        <taxon>Candidatus Hydrogenedentota</taxon>
        <taxon>Candidatus Abyssobacteria</taxon>
    </lineage>
</organism>
<evidence type="ECO:0000256" key="2">
    <source>
        <dbReference type="SAM" id="SignalP"/>
    </source>
</evidence>
<evidence type="ECO:0008006" key="5">
    <source>
        <dbReference type="Google" id="ProtNLM"/>
    </source>
</evidence>
<protein>
    <recommendedName>
        <fullName evidence="5">Porin</fullName>
    </recommendedName>
</protein>
<name>A0A3A4NB29_ABYX5</name>
<accession>A0A3A4NB29</accession>